<dbReference type="AlphaFoldDB" id="A0AA40KDH0"/>
<reference evidence="1" key="1">
    <citation type="submission" date="2023-06" db="EMBL/GenBank/DDBJ databases">
        <title>Genome-scale phylogeny and comparative genomics of the fungal order Sordariales.</title>
        <authorList>
            <consortium name="Lawrence Berkeley National Laboratory"/>
            <person name="Hensen N."/>
            <person name="Bonometti L."/>
            <person name="Westerberg I."/>
            <person name="Brannstrom I.O."/>
            <person name="Guillou S."/>
            <person name="Cros-Aarteil S."/>
            <person name="Calhoun S."/>
            <person name="Haridas S."/>
            <person name="Kuo A."/>
            <person name="Mondo S."/>
            <person name="Pangilinan J."/>
            <person name="Riley R."/>
            <person name="LaButti K."/>
            <person name="Andreopoulos B."/>
            <person name="Lipzen A."/>
            <person name="Chen C."/>
            <person name="Yanf M."/>
            <person name="Daum C."/>
            <person name="Ng V."/>
            <person name="Clum A."/>
            <person name="Steindorff A."/>
            <person name="Ohm R."/>
            <person name="Martin F."/>
            <person name="Silar P."/>
            <person name="Natvig D."/>
            <person name="Lalanne C."/>
            <person name="Gautier V."/>
            <person name="Ament-velasquez S.L."/>
            <person name="Kruys A."/>
            <person name="Hutchinson M.I."/>
            <person name="Powell A.J."/>
            <person name="Barry K."/>
            <person name="Miller A.N."/>
            <person name="Grigoriev I.V."/>
            <person name="Debuchy R."/>
            <person name="Gladieux P."/>
            <person name="Thoren M.H."/>
            <person name="Johannesson H."/>
        </authorList>
    </citation>
    <scope>NUCLEOTIDE SEQUENCE</scope>
    <source>
        <strain evidence="1">SMH3187-1</strain>
    </source>
</reference>
<organism evidence="1 2">
    <name type="scientific">Schizothecium vesticola</name>
    <dbReference type="NCBI Taxonomy" id="314040"/>
    <lineage>
        <taxon>Eukaryota</taxon>
        <taxon>Fungi</taxon>
        <taxon>Dikarya</taxon>
        <taxon>Ascomycota</taxon>
        <taxon>Pezizomycotina</taxon>
        <taxon>Sordariomycetes</taxon>
        <taxon>Sordariomycetidae</taxon>
        <taxon>Sordariales</taxon>
        <taxon>Schizotheciaceae</taxon>
        <taxon>Schizothecium</taxon>
    </lineage>
</organism>
<proteinExistence type="predicted"/>
<sequence>KRQKTYNTRDSLVVTDPTTSLAVAGLSMGERTGSRIFQCLWSYVSVGGERASLVVPASLAPEVRPILSADKHKPRNLTNSTQLVLINLIFMPAMGINSHIRCVKVSYMKQPSPAYPGTSKSTASQHAAQPDICHGNPSTARICTDRHPILRLPNPPSDFQRVIK</sequence>
<dbReference type="Proteomes" id="UP001172155">
    <property type="component" value="Unassembled WGS sequence"/>
</dbReference>
<evidence type="ECO:0000313" key="1">
    <source>
        <dbReference type="EMBL" id="KAK0754860.1"/>
    </source>
</evidence>
<evidence type="ECO:0000313" key="2">
    <source>
        <dbReference type="Proteomes" id="UP001172155"/>
    </source>
</evidence>
<accession>A0AA40KDH0</accession>
<dbReference type="EMBL" id="JAUKUD010000001">
    <property type="protein sequence ID" value="KAK0754860.1"/>
    <property type="molecule type" value="Genomic_DNA"/>
</dbReference>
<gene>
    <name evidence="1" type="ORF">B0T18DRAFT_316660</name>
</gene>
<keyword evidence="2" id="KW-1185">Reference proteome</keyword>
<comment type="caution">
    <text evidence="1">The sequence shown here is derived from an EMBL/GenBank/DDBJ whole genome shotgun (WGS) entry which is preliminary data.</text>
</comment>
<feature type="non-terminal residue" evidence="1">
    <location>
        <position position="1"/>
    </location>
</feature>
<protein>
    <submittedName>
        <fullName evidence="1">Uncharacterized protein</fullName>
    </submittedName>
</protein>
<name>A0AA40KDH0_9PEZI</name>